<dbReference type="EMBL" id="LHXO01000013">
    <property type="protein sequence ID" value="KXA95492.1"/>
    <property type="molecule type" value="Genomic_DNA"/>
</dbReference>
<accession>A0A133UMN1</accession>
<reference evidence="1 2" key="1">
    <citation type="journal article" date="2016" name="Sci. Rep.">
        <title>Metabolic traits of an uncultured archaeal lineage -MSBL1- from brine pools of the Red Sea.</title>
        <authorList>
            <person name="Mwirichia R."/>
            <person name="Alam I."/>
            <person name="Rashid M."/>
            <person name="Vinu M."/>
            <person name="Ba-Alawi W."/>
            <person name="Anthony Kamau A."/>
            <person name="Kamanda Ngugi D."/>
            <person name="Goker M."/>
            <person name="Klenk H.P."/>
            <person name="Bajic V."/>
            <person name="Stingl U."/>
        </authorList>
    </citation>
    <scope>NUCLEOTIDE SEQUENCE [LARGE SCALE GENOMIC DNA]</scope>
    <source>
        <strain evidence="1">SCGC-AAA259E19</strain>
    </source>
</reference>
<evidence type="ECO:0000313" key="2">
    <source>
        <dbReference type="Proteomes" id="UP000070284"/>
    </source>
</evidence>
<dbReference type="AlphaFoldDB" id="A0A133UMN1"/>
<sequence>MSGINRWFIFELELIVGGQGCIDVELGITLVGGFFFKISVCREIFTGLVFLFFNPGSFLKRVKGLFEL</sequence>
<organism evidence="1 2">
    <name type="scientific">candidate division MSBL1 archaeon SCGC-AAA259E19</name>
    <dbReference type="NCBI Taxonomy" id="1698264"/>
    <lineage>
        <taxon>Archaea</taxon>
        <taxon>Methanobacteriati</taxon>
        <taxon>Methanobacteriota</taxon>
        <taxon>candidate division MSBL1</taxon>
    </lineage>
</organism>
<comment type="caution">
    <text evidence="1">The sequence shown here is derived from an EMBL/GenBank/DDBJ whole genome shotgun (WGS) entry which is preliminary data.</text>
</comment>
<name>A0A133UMN1_9EURY</name>
<evidence type="ECO:0000313" key="1">
    <source>
        <dbReference type="EMBL" id="KXA95492.1"/>
    </source>
</evidence>
<proteinExistence type="predicted"/>
<protein>
    <submittedName>
        <fullName evidence="1">Uncharacterized protein</fullName>
    </submittedName>
</protein>
<gene>
    <name evidence="1" type="ORF">AKJ65_01595</name>
</gene>
<dbReference type="Proteomes" id="UP000070284">
    <property type="component" value="Unassembled WGS sequence"/>
</dbReference>
<keyword evidence="2" id="KW-1185">Reference proteome</keyword>